<keyword evidence="3" id="KW-0808">Transferase</keyword>
<evidence type="ECO:0000313" key="3">
    <source>
        <dbReference type="EMBL" id="MEP0816570.1"/>
    </source>
</evidence>
<dbReference type="Pfam" id="PF00581">
    <property type="entry name" value="Rhodanese"/>
    <property type="match status" value="1"/>
</dbReference>
<dbReference type="InterPro" id="IPR036873">
    <property type="entry name" value="Rhodanese-like_dom_sf"/>
</dbReference>
<dbReference type="PROSITE" id="PS50206">
    <property type="entry name" value="RHODANESE_3"/>
    <property type="match status" value="1"/>
</dbReference>
<dbReference type="InterPro" id="IPR017582">
    <property type="entry name" value="SelU"/>
</dbReference>
<dbReference type="SMART" id="SM00450">
    <property type="entry name" value="RHOD"/>
    <property type="match status" value="1"/>
</dbReference>
<dbReference type="EC" id="2.5.1.-" evidence="3"/>
<protein>
    <submittedName>
        <fullName evidence="3">tRNA 2-selenouridine(34) synthase MnmH</fullName>
        <ecNumber evidence="3">2.5.1.-</ecNumber>
    </submittedName>
</protein>
<gene>
    <name evidence="3" type="primary">mnmH</name>
    <name evidence="3" type="ORF">NC998_05620</name>
</gene>
<dbReference type="InterPro" id="IPR001763">
    <property type="entry name" value="Rhodanese-like_dom"/>
</dbReference>
<organism evidence="3 4">
    <name type="scientific">Trichocoleus desertorum GB2-A4</name>
    <dbReference type="NCBI Taxonomy" id="2933944"/>
    <lineage>
        <taxon>Bacteria</taxon>
        <taxon>Bacillati</taxon>
        <taxon>Cyanobacteriota</taxon>
        <taxon>Cyanophyceae</taxon>
        <taxon>Leptolyngbyales</taxon>
        <taxon>Trichocoleusaceae</taxon>
        <taxon>Trichocoleus</taxon>
    </lineage>
</organism>
<name>A0ABV0J490_9CYAN</name>
<dbReference type="CDD" id="cd01520">
    <property type="entry name" value="RHOD_YbbB"/>
    <property type="match status" value="1"/>
</dbReference>
<evidence type="ECO:0000259" key="2">
    <source>
        <dbReference type="PROSITE" id="PS50206"/>
    </source>
</evidence>
<evidence type="ECO:0000313" key="4">
    <source>
        <dbReference type="Proteomes" id="UP001464891"/>
    </source>
</evidence>
<dbReference type="InterPro" id="IPR058840">
    <property type="entry name" value="AAA_SelU"/>
</dbReference>
<keyword evidence="4" id="KW-1185">Reference proteome</keyword>
<accession>A0ABV0J490</accession>
<dbReference type="GO" id="GO:0016740">
    <property type="term" value="F:transferase activity"/>
    <property type="evidence" value="ECO:0007669"/>
    <property type="project" value="UniProtKB-KW"/>
</dbReference>
<proteinExistence type="predicted"/>
<dbReference type="SUPFAM" id="SSF52821">
    <property type="entry name" value="Rhodanese/Cell cycle control phosphatase"/>
    <property type="match status" value="1"/>
</dbReference>
<comment type="caution">
    <text evidence="3">The sequence shown here is derived from an EMBL/GenBank/DDBJ whole genome shotgun (WGS) entry which is preliminary data.</text>
</comment>
<dbReference type="EMBL" id="JAMPKM010000002">
    <property type="protein sequence ID" value="MEP0816570.1"/>
    <property type="molecule type" value="Genomic_DNA"/>
</dbReference>
<evidence type="ECO:0000256" key="1">
    <source>
        <dbReference type="ARBA" id="ARBA00023266"/>
    </source>
</evidence>
<dbReference type="NCBIfam" id="NF008752">
    <property type="entry name" value="PRK11784.1-4"/>
    <property type="match status" value="1"/>
</dbReference>
<dbReference type="PANTHER" id="PTHR30401">
    <property type="entry name" value="TRNA 2-SELENOURIDINE SYNTHASE"/>
    <property type="match status" value="1"/>
</dbReference>
<dbReference type="Proteomes" id="UP001464891">
    <property type="component" value="Unassembled WGS sequence"/>
</dbReference>
<dbReference type="PANTHER" id="PTHR30401:SF0">
    <property type="entry name" value="TRNA 2-SELENOURIDINE SYNTHASE"/>
    <property type="match status" value="1"/>
</dbReference>
<dbReference type="Pfam" id="PF26341">
    <property type="entry name" value="AAA_SelU"/>
    <property type="match status" value="1"/>
</dbReference>
<sequence>MRQVVDVAEFLHCPGLILDVRSPGEFFQGHIPGAQSFPLFSNDERAEVGTCYKRQGQETAIELGLAIVGPKLAGFVTQAKALAPDRRVRLHCWRGGMRSNSMTWLLETAGFQVTLLRGGYKNFRHWVRSTLATPKTLAILGGMTGTGKTEILAALAEQGEQVLDLEDLANHRGSSYGSLGLPAQPTTEQFENHIALVWSQFNHQRPVWIEAESRRIGLCRIPDEIFQQMLQAPVLQILRSRPKRIEILRQVYGSVKPEQLIEATERLRKKLGGLRTQQAVEAIHQGDLTTAIDLVLDYYDKTYTHDLQRRGVPIHSIDIADASPATSATLLMEKTQDWLITSQTTPIATTAT</sequence>
<dbReference type="NCBIfam" id="TIGR03167">
    <property type="entry name" value="tRNA_sel_U_synt"/>
    <property type="match status" value="1"/>
</dbReference>
<dbReference type="RefSeq" id="WP_190434008.1">
    <property type="nucleotide sequence ID" value="NZ_JAMPKM010000002.1"/>
</dbReference>
<keyword evidence="1" id="KW-0711">Selenium</keyword>
<dbReference type="NCBIfam" id="NF008750">
    <property type="entry name" value="PRK11784.1-2"/>
    <property type="match status" value="1"/>
</dbReference>
<dbReference type="Gene3D" id="3.40.250.10">
    <property type="entry name" value="Rhodanese-like domain"/>
    <property type="match status" value="1"/>
</dbReference>
<reference evidence="3 4" key="1">
    <citation type="submission" date="2022-04" db="EMBL/GenBank/DDBJ databases">
        <title>Positive selection, recombination, and allopatry shape intraspecific diversity of widespread and dominant cyanobacteria.</title>
        <authorList>
            <person name="Wei J."/>
            <person name="Shu W."/>
            <person name="Hu C."/>
        </authorList>
    </citation>
    <scope>NUCLEOTIDE SEQUENCE [LARGE SCALE GENOMIC DNA]</scope>
    <source>
        <strain evidence="3 4">GB2-A4</strain>
    </source>
</reference>
<feature type="domain" description="Rhodanese" evidence="2">
    <location>
        <begin position="16"/>
        <end position="132"/>
    </location>
</feature>